<reference evidence="6" key="3">
    <citation type="submission" date="2016-03" db="UniProtKB">
        <authorList>
            <consortium name="EnsemblProtists"/>
        </authorList>
    </citation>
    <scope>IDENTIFICATION</scope>
</reference>
<dbReference type="OMA" id="FNRPGPN"/>
<dbReference type="SUPFAM" id="SSF56801">
    <property type="entry name" value="Acetyl-CoA synthetase-like"/>
    <property type="match status" value="1"/>
</dbReference>
<feature type="chain" id="PRO_5046885408" description="AMP-dependent synthetase/ligase domain-containing protein" evidence="4">
    <location>
        <begin position="20"/>
        <end position="581"/>
    </location>
</feature>
<dbReference type="InterPro" id="IPR042099">
    <property type="entry name" value="ANL_N_sf"/>
</dbReference>
<accession>A0A0C3U1W6</accession>
<name>A0A0C3U1W6_GUITC</name>
<feature type="signal peptide" evidence="4">
    <location>
        <begin position="1"/>
        <end position="19"/>
    </location>
</feature>
<sequence length="581" mass="64602">MIGHGSCTWVISYLGSICAGCIPCCLFEEDAFETHLANVKHLEPSVIIASSQTVVRSFYHVKDELPFLRNIVYWNDNQKPPSQIQQILDLEEKRTGDRRNNWYGVYTWTSFLDVSKDAEHTAELDNRKKNLRPGRCCCILTTQGTTGSQKPVMLTHDNVTWTASALQANLNLTVKDSIVSCLPMACATSQIFCLHLALVSGCSVSFPIRNDVQFSDMLTALRAIKPTHVIARAPFWQQVAGIVKSQITEAHGTKAKTFSWALERGKSVAEKQQGIGLASGQPNSSKGASWGLAKRLVFSKMWETVGLDECRYAACFGPCVDSDTLDLLASIGRPVLCMYGATETSGVQGLTILTKTHSSSPKFRHGYSGRALPGTKILFRKQAGEVSPECELHELEVAGRNVMLGYYKQAKRCLQVFDDDGVFRTHDIGKIDSDSMLIKIECRDTEIITLSTGKQVSACFYEAYLKQFLPFVSGVVMIGNGMPFVSCLITLPLKAKQPSTTKQEVYLDDEFIKFLQHKNIRIHTIQDARKSDSFTSLLIQGVQRVNQSLPPFYPAIKRFSILGRQFSVEGGELTPLQEVRR</sequence>
<reference evidence="7" key="1">
    <citation type="journal article" date="2012" name="Nature">
        <title>Algal genomes reveal evolutionary mosaicism and the fate of nucleomorphs.</title>
        <authorList>
            <consortium name="DOE Joint Genome Institute"/>
            <person name="Curtis B.A."/>
            <person name="Tanifuji G."/>
            <person name="Burki F."/>
            <person name="Gruber A."/>
            <person name="Irimia M."/>
            <person name="Maruyama S."/>
            <person name="Arias M.C."/>
            <person name="Ball S.G."/>
            <person name="Gile G.H."/>
            <person name="Hirakawa Y."/>
            <person name="Hopkins J.F."/>
            <person name="Kuo A."/>
            <person name="Rensing S.A."/>
            <person name="Schmutz J."/>
            <person name="Symeonidi A."/>
            <person name="Elias M."/>
            <person name="Eveleigh R.J."/>
            <person name="Herman E.K."/>
            <person name="Klute M.J."/>
            <person name="Nakayama T."/>
            <person name="Obornik M."/>
            <person name="Reyes-Prieto A."/>
            <person name="Armbrust E.V."/>
            <person name="Aves S.J."/>
            <person name="Beiko R.G."/>
            <person name="Coutinho P."/>
            <person name="Dacks J.B."/>
            <person name="Durnford D.G."/>
            <person name="Fast N.M."/>
            <person name="Green B.R."/>
            <person name="Grisdale C.J."/>
            <person name="Hempel F."/>
            <person name="Henrissat B."/>
            <person name="Hoppner M.P."/>
            <person name="Ishida K."/>
            <person name="Kim E."/>
            <person name="Koreny L."/>
            <person name="Kroth P.G."/>
            <person name="Liu Y."/>
            <person name="Malik S.B."/>
            <person name="Maier U.G."/>
            <person name="McRose D."/>
            <person name="Mock T."/>
            <person name="Neilson J.A."/>
            <person name="Onodera N.T."/>
            <person name="Poole A.M."/>
            <person name="Pritham E.J."/>
            <person name="Richards T.A."/>
            <person name="Rocap G."/>
            <person name="Roy S.W."/>
            <person name="Sarai C."/>
            <person name="Schaack S."/>
            <person name="Shirato S."/>
            <person name="Slamovits C.H."/>
            <person name="Spencer D.F."/>
            <person name="Suzuki S."/>
            <person name="Worden A.Z."/>
            <person name="Zauner S."/>
            <person name="Barry K."/>
            <person name="Bell C."/>
            <person name="Bharti A.K."/>
            <person name="Crow J.A."/>
            <person name="Grimwood J."/>
            <person name="Kramer R."/>
            <person name="Lindquist E."/>
            <person name="Lucas S."/>
            <person name="Salamov A."/>
            <person name="McFadden G.I."/>
            <person name="Lane C.E."/>
            <person name="Keeling P.J."/>
            <person name="Gray M.W."/>
            <person name="Grigoriev I.V."/>
            <person name="Archibald J.M."/>
        </authorList>
    </citation>
    <scope>NUCLEOTIDE SEQUENCE</scope>
    <source>
        <strain evidence="7">CCMP2712</strain>
    </source>
</reference>
<reference evidence="7" key="2">
    <citation type="submission" date="2012-11" db="EMBL/GenBank/DDBJ databases">
        <authorList>
            <person name="Kuo A."/>
            <person name="Curtis B.A."/>
            <person name="Tanifuji G."/>
            <person name="Burki F."/>
            <person name="Gruber A."/>
            <person name="Irimia M."/>
            <person name="Maruyama S."/>
            <person name="Arias M.C."/>
            <person name="Ball S.G."/>
            <person name="Gile G.H."/>
            <person name="Hirakawa Y."/>
            <person name="Hopkins J.F."/>
            <person name="Rensing S.A."/>
            <person name="Schmutz J."/>
            <person name="Symeonidi A."/>
            <person name="Elias M."/>
            <person name="Eveleigh R.J."/>
            <person name="Herman E.K."/>
            <person name="Klute M.J."/>
            <person name="Nakayama T."/>
            <person name="Obornik M."/>
            <person name="Reyes-Prieto A."/>
            <person name="Armbrust E.V."/>
            <person name="Aves S.J."/>
            <person name="Beiko R.G."/>
            <person name="Coutinho P."/>
            <person name="Dacks J.B."/>
            <person name="Durnford D.G."/>
            <person name="Fast N.M."/>
            <person name="Green B.R."/>
            <person name="Grisdale C."/>
            <person name="Hempe F."/>
            <person name="Henrissat B."/>
            <person name="Hoppner M.P."/>
            <person name="Ishida K.-I."/>
            <person name="Kim E."/>
            <person name="Koreny L."/>
            <person name="Kroth P.G."/>
            <person name="Liu Y."/>
            <person name="Malik S.-B."/>
            <person name="Maier U.G."/>
            <person name="McRose D."/>
            <person name="Mock T."/>
            <person name="Neilson J.A."/>
            <person name="Onodera N.T."/>
            <person name="Poole A.M."/>
            <person name="Pritham E.J."/>
            <person name="Richards T.A."/>
            <person name="Rocap G."/>
            <person name="Roy S.W."/>
            <person name="Sarai C."/>
            <person name="Schaack S."/>
            <person name="Shirato S."/>
            <person name="Slamovits C.H."/>
            <person name="Spencer D.F."/>
            <person name="Suzuki S."/>
            <person name="Worden A.Z."/>
            <person name="Zauner S."/>
            <person name="Barry K."/>
            <person name="Bell C."/>
            <person name="Bharti A.K."/>
            <person name="Crow J.A."/>
            <person name="Grimwood J."/>
            <person name="Kramer R."/>
            <person name="Lindquist E."/>
            <person name="Lucas S."/>
            <person name="Salamov A."/>
            <person name="McFadden G.I."/>
            <person name="Lane C.E."/>
            <person name="Keeling P.J."/>
            <person name="Gray M.W."/>
            <person name="Grigoriev I.V."/>
            <person name="Archibald J.M."/>
        </authorList>
    </citation>
    <scope>NUCLEOTIDE SEQUENCE</scope>
    <source>
        <strain evidence="7">CCMP2712</strain>
    </source>
</reference>
<evidence type="ECO:0000256" key="1">
    <source>
        <dbReference type="ARBA" id="ARBA00022598"/>
    </source>
</evidence>
<evidence type="ECO:0000256" key="4">
    <source>
        <dbReference type="SAM" id="SignalP"/>
    </source>
</evidence>
<keyword evidence="1" id="KW-0436">Ligase</keyword>
<dbReference type="eggNOG" id="KOG1256">
    <property type="taxonomic scope" value="Eukaryota"/>
</dbReference>
<dbReference type="HOGENOM" id="CLU_000022_45_5_1"/>
<evidence type="ECO:0000259" key="5">
    <source>
        <dbReference type="Pfam" id="PF00501"/>
    </source>
</evidence>
<feature type="domain" description="AMP-dependent synthetase/ligase" evidence="5">
    <location>
        <begin position="5"/>
        <end position="407"/>
    </location>
</feature>
<protein>
    <recommendedName>
        <fullName evidence="5">AMP-dependent synthetase/ligase domain-containing protein</fullName>
    </recommendedName>
</protein>
<dbReference type="PaxDb" id="55529-EKX50154"/>
<evidence type="ECO:0000313" key="6">
    <source>
        <dbReference type="EnsemblProtists" id="EKX50154"/>
    </source>
</evidence>
<dbReference type="OrthoDB" id="3633556at2759"/>
<dbReference type="Gene3D" id="3.40.50.12780">
    <property type="entry name" value="N-terminal domain of ligase-like"/>
    <property type="match status" value="1"/>
</dbReference>
<keyword evidence="2" id="KW-0276">Fatty acid metabolism</keyword>
<keyword evidence="4" id="KW-0732">Signal</keyword>
<evidence type="ECO:0000313" key="7">
    <source>
        <dbReference type="Proteomes" id="UP000011087"/>
    </source>
</evidence>
<evidence type="ECO:0000256" key="3">
    <source>
        <dbReference type="ARBA" id="ARBA00023098"/>
    </source>
</evidence>
<dbReference type="STRING" id="905079.L1JPE9"/>
<dbReference type="Pfam" id="PF23562">
    <property type="entry name" value="AMP-binding_C_3"/>
    <property type="match status" value="1"/>
</dbReference>
<dbReference type="Proteomes" id="UP000011087">
    <property type="component" value="Unassembled WGS sequence"/>
</dbReference>
<proteinExistence type="predicted"/>
<keyword evidence="7" id="KW-1185">Reference proteome</keyword>
<dbReference type="Pfam" id="PF00501">
    <property type="entry name" value="AMP-binding"/>
    <property type="match status" value="1"/>
</dbReference>
<organism evidence="6 7">
    <name type="scientific">Guillardia theta (strain CCMP2712)</name>
    <name type="common">Cryptophyte</name>
    <dbReference type="NCBI Taxonomy" id="905079"/>
    <lineage>
        <taxon>Eukaryota</taxon>
        <taxon>Cryptophyceae</taxon>
        <taxon>Pyrenomonadales</taxon>
        <taxon>Geminigeraceae</taxon>
        <taxon>Guillardia</taxon>
    </lineage>
</organism>
<evidence type="ECO:0000256" key="2">
    <source>
        <dbReference type="ARBA" id="ARBA00022832"/>
    </source>
</evidence>
<keyword evidence="3" id="KW-0443">Lipid metabolism</keyword>
<dbReference type="PANTHER" id="PTHR43272">
    <property type="entry name" value="LONG-CHAIN-FATTY-ACID--COA LIGASE"/>
    <property type="match status" value="1"/>
</dbReference>
<dbReference type="EnsemblProtists" id="EKX50154">
    <property type="protein sequence ID" value="EKX50154"/>
    <property type="gene ID" value="GUITHDRAFT_61132"/>
</dbReference>
<dbReference type="InterPro" id="IPR000873">
    <property type="entry name" value="AMP-dep_synth/lig_dom"/>
</dbReference>
<dbReference type="PANTHER" id="PTHR43272:SF32">
    <property type="entry name" value="AMP-DEPENDENT SYNTHETASE_LIGASE DOMAIN-CONTAINING PROTEIN"/>
    <property type="match status" value="1"/>
</dbReference>